<name>A0ABU9NLW3_9FLAO</name>
<keyword evidence="2" id="KW-1185">Reference proteome</keyword>
<reference evidence="1 2" key="1">
    <citation type="submission" date="2024-03" db="EMBL/GenBank/DDBJ databases">
        <title>Two novel species of the genus Flavobacterium exhibiting potentially degradation of complex polysaccharides.</title>
        <authorList>
            <person name="Lian X."/>
        </authorList>
    </citation>
    <scope>NUCLEOTIDE SEQUENCE [LARGE SCALE GENOMIC DNA]</scope>
    <source>
        <strain evidence="1 2">N6</strain>
    </source>
</reference>
<proteinExistence type="predicted"/>
<sequence length="556" mass="64705">MKKSLFSILLIALFLNQGKAQNIPFKIQKSEIFKDEFKDSYIVLSEENENGSVLIVRSYKGGKISPSPGFYFENYDTNLKLINEYDFQLKHPISHKTPIVLGVFKLEKNIKIIEMYYDINEKSYLCVANSININDFSTEKKELFRFGRDEVKELGGLSLKSSYYENANMKSLVNGSFDSSNEADLFSFSFSFNESEKKGSAEGNSKMALVLNKEKNTFSIVINFDKKGNSDALKIFLFDDHLNKIIDRNYEKNTKDRKHFLQNIELSKDGNSIYLLSKSYPTELKEKEIKYEFEVIKFTKDNVYSHSFDTQEHFIGSLKSIVKDDKLFYIGFYSDMYDKRYKGVSYFELNPIDLTVTKSKFNAFSEQFILDKYGKLKNKELKFLNFKNILITDKNELIFNAEESYITQTSGSYNQYAGYSSRQISHYDDVVSVKIDKDGNMLWSRNINKRQTGDNVDFFTSYTSTLVNDNVYFFINASDKIKNLDDNRIEFRDTRKNKYNLNLIKINQNGVFEYQQILDNEENEVPFMVANGIKSGNSMFFLGRKGEKKQLLKISL</sequence>
<organism evidence="1 2">
    <name type="scientific">Flavobacterium polysaccharolyticum</name>
    <dbReference type="NCBI Taxonomy" id="3133148"/>
    <lineage>
        <taxon>Bacteria</taxon>
        <taxon>Pseudomonadati</taxon>
        <taxon>Bacteroidota</taxon>
        <taxon>Flavobacteriia</taxon>
        <taxon>Flavobacteriales</taxon>
        <taxon>Flavobacteriaceae</taxon>
        <taxon>Flavobacterium</taxon>
    </lineage>
</organism>
<accession>A0ABU9NLW3</accession>
<protein>
    <submittedName>
        <fullName evidence="1">Uncharacterized protein</fullName>
    </submittedName>
</protein>
<dbReference type="RefSeq" id="WP_342691352.1">
    <property type="nucleotide sequence ID" value="NZ_JBCGDP010000005.1"/>
</dbReference>
<comment type="caution">
    <text evidence="1">The sequence shown here is derived from an EMBL/GenBank/DDBJ whole genome shotgun (WGS) entry which is preliminary data.</text>
</comment>
<gene>
    <name evidence="1" type="ORF">WFZ86_07430</name>
</gene>
<evidence type="ECO:0000313" key="2">
    <source>
        <dbReference type="Proteomes" id="UP001468798"/>
    </source>
</evidence>
<dbReference type="EMBL" id="JBCGDP010000005">
    <property type="protein sequence ID" value="MEM0576326.1"/>
    <property type="molecule type" value="Genomic_DNA"/>
</dbReference>
<evidence type="ECO:0000313" key="1">
    <source>
        <dbReference type="EMBL" id="MEM0576326.1"/>
    </source>
</evidence>
<dbReference type="Proteomes" id="UP001468798">
    <property type="component" value="Unassembled WGS sequence"/>
</dbReference>